<dbReference type="InterPro" id="IPR041885">
    <property type="entry name" value="MAN1_winged_helix_dom"/>
</dbReference>
<dbReference type="InterPro" id="IPR051703">
    <property type="entry name" value="NF-kappa-B_Signaling_Reg"/>
</dbReference>
<feature type="compositionally biased region" description="Basic and acidic residues" evidence="7">
    <location>
        <begin position="97"/>
        <end position="114"/>
    </location>
</feature>
<feature type="compositionally biased region" description="Acidic residues" evidence="7">
    <location>
        <begin position="131"/>
        <end position="141"/>
    </location>
</feature>
<proteinExistence type="predicted"/>
<evidence type="ECO:0000256" key="2">
    <source>
        <dbReference type="ARBA" id="ARBA00022553"/>
    </source>
</evidence>
<dbReference type="FunCoup" id="A0A6J2X8L4">
    <property type="interactions" value="1511"/>
</dbReference>
<dbReference type="AlphaFoldDB" id="A0A6J2X8L4"/>
<dbReference type="InterPro" id="IPR019080">
    <property type="entry name" value="YqaJ_viral_recombinase"/>
</dbReference>
<sequence>MVDVDKLSDAELRTKLLEFGFPVMPITGTTRKVMTKKLKLLLENKNRVGSSDGRRSLGRYSSEEESDTDVKSLKKDRNRRATMAAPVSSTTSKSKKIIVEPEHVNTSPKKREGRTTTTTTRTQKIVTTAQDEFDTGSDSESDVLATSQKYDTNLYDSGSKYDDSTNDVEFNKLGSSKKSSLSNSYSRYSPPKSEDLSYSSPKVYNSSSPSRYTSAGGSLASDYAADRLNQIRSRLSLSTSGYEKPASYLSSNNDAVEEKDTPFLSNFTKRLSSLSASKKSDFNSRNDMVKEHDTNGSSLYGKSYLSNFKSNRNRENAYAYKTRDNDGKSNFVSYAVLAGAALFFVFLAVVYLGMKSDTSVVTSGFVTPICTPFRNKIGFNCINPEDAQDAVNLLNSIKPELQKRSVASRCFDSTIKPQMTESEIVTFCQTNYAIDDINIIMNDLRNLELMIFSNPEWGVSIAQTENNNGPVSEDNVVKNMEQVLSKSDSKVTSLIILNPDLPYRCSIYNSITKSLYALTLVGIIFAVLYAFSFGFKIYRRYEEKQKDEINYTVERIIEILQNAALEEGGENYVVINHVRDMILNIKERKAKQYYWDKAVKYINENESRVRTEVQTVHGESFDVWRWIGFSNLSMSGDTTDYKYRPGRRIVDVQYLVDHILQFPHRALYFCSSNNVEIKNEIREGFLSVYLLRCKRCQKEYAVCSEEPKTELLDVNLAFVAGIVSLGLDLYQLNELCSAIHIPAIPGKDYKAYLNEIRKIYNQDKSDTKDESFNTAELLSSTPKSDKLGQENILDDSKIRINKLLGVVDDSIVPLDFDERKKSFLSELQKDIDIIEILTQSQKDNEQWFIERRKRLTASNFGRIYKLLDKTDRRNVVKDLLYTTFTGSAATRYGQENEDNAINSFQSCTGKNVTKSGLVIHKIYPFLAASPDGVILAENALIEIKCPYKARNSNLQEAFHKKEITFATFTDGKLKLKRDDKYYYQVQGQLQVTGKQFCYFIVWTPKDMAFERIEKDDNCWELMFPKLESFYFEHLLPEILKKTV</sequence>
<evidence type="ECO:0000256" key="8">
    <source>
        <dbReference type="SAM" id="Phobius"/>
    </source>
</evidence>
<dbReference type="Proteomes" id="UP000504635">
    <property type="component" value="Unplaced"/>
</dbReference>
<dbReference type="SUPFAM" id="SSF63451">
    <property type="entry name" value="LEM domain"/>
    <property type="match status" value="1"/>
</dbReference>
<keyword evidence="2" id="KW-0597">Phosphoprotein</keyword>
<feature type="compositionally biased region" description="Low complexity" evidence="7">
    <location>
        <begin position="172"/>
        <end position="189"/>
    </location>
</feature>
<evidence type="ECO:0000259" key="9">
    <source>
        <dbReference type="PROSITE" id="PS50954"/>
    </source>
</evidence>
<dbReference type="InParanoid" id="A0A6J2X8L4"/>
<evidence type="ECO:0000313" key="11">
    <source>
        <dbReference type="RefSeq" id="XP_030747531.1"/>
    </source>
</evidence>
<accession>A0A6J2X8L4</accession>
<evidence type="ECO:0000313" key="10">
    <source>
        <dbReference type="Proteomes" id="UP000504635"/>
    </source>
</evidence>
<evidence type="ECO:0000256" key="7">
    <source>
        <dbReference type="SAM" id="MobiDB-lite"/>
    </source>
</evidence>
<dbReference type="PROSITE" id="PS50954">
    <property type="entry name" value="LEM"/>
    <property type="match status" value="1"/>
</dbReference>
<dbReference type="CDD" id="cd12934">
    <property type="entry name" value="LEM"/>
    <property type="match status" value="1"/>
</dbReference>
<dbReference type="Gene3D" id="3.90.320.10">
    <property type="match status" value="1"/>
</dbReference>
<dbReference type="Pfam" id="PF20700">
    <property type="entry name" value="Mutator"/>
    <property type="match status" value="1"/>
</dbReference>
<dbReference type="KEGG" id="soy:115876009"/>
<keyword evidence="3 8" id="KW-0812">Transmembrane</keyword>
<dbReference type="CTD" id="37838"/>
<dbReference type="Pfam" id="PF03020">
    <property type="entry name" value="LEM"/>
    <property type="match status" value="1"/>
</dbReference>
<feature type="region of interest" description="Disordered" evidence="7">
    <location>
        <begin position="172"/>
        <end position="216"/>
    </location>
</feature>
<name>A0A6J2X8L4_SITOR</name>
<dbReference type="InterPro" id="IPR049012">
    <property type="entry name" value="Mutator_transp_dom"/>
</dbReference>
<dbReference type="InterPro" id="IPR011015">
    <property type="entry name" value="LEM/LEM-like_dom_sf"/>
</dbReference>
<dbReference type="SMART" id="SM00540">
    <property type="entry name" value="LEM"/>
    <property type="match status" value="1"/>
</dbReference>
<dbReference type="GO" id="GO:0006281">
    <property type="term" value="P:DNA repair"/>
    <property type="evidence" value="ECO:0007669"/>
    <property type="project" value="UniProtKB-ARBA"/>
</dbReference>
<dbReference type="GO" id="GO:0005637">
    <property type="term" value="C:nuclear inner membrane"/>
    <property type="evidence" value="ECO:0007669"/>
    <property type="project" value="UniProtKB-SubCell"/>
</dbReference>
<keyword evidence="10" id="KW-1185">Reference proteome</keyword>
<feature type="transmembrane region" description="Helical" evidence="8">
    <location>
        <begin position="331"/>
        <end position="354"/>
    </location>
</feature>
<dbReference type="CDD" id="cd22343">
    <property type="entry name" value="PDDEXK_lambda_exonuclease-like"/>
    <property type="match status" value="1"/>
</dbReference>
<keyword evidence="6" id="KW-0539">Nucleus</keyword>
<feature type="domain" description="LEM" evidence="9">
    <location>
        <begin position="1"/>
        <end position="45"/>
    </location>
</feature>
<dbReference type="InterPro" id="IPR011604">
    <property type="entry name" value="PDDEXK-like_dom_sf"/>
</dbReference>
<evidence type="ECO:0000256" key="3">
    <source>
        <dbReference type="ARBA" id="ARBA00022692"/>
    </source>
</evidence>
<reference evidence="11" key="1">
    <citation type="submission" date="2025-08" db="UniProtKB">
        <authorList>
            <consortium name="RefSeq"/>
        </authorList>
    </citation>
    <scope>IDENTIFICATION</scope>
    <source>
        <tissue evidence="11">Gonads</tissue>
    </source>
</reference>
<dbReference type="OrthoDB" id="118234at2759"/>
<evidence type="ECO:0000256" key="6">
    <source>
        <dbReference type="ARBA" id="ARBA00023242"/>
    </source>
</evidence>
<dbReference type="RefSeq" id="XP_030747531.1">
    <property type="nucleotide sequence ID" value="XM_030891671.1"/>
</dbReference>
<keyword evidence="4 8" id="KW-1133">Transmembrane helix</keyword>
<protein>
    <submittedName>
        <fullName evidence="11">Uncharacterized protein LOC115876009 isoform X1</fullName>
    </submittedName>
</protein>
<gene>
    <name evidence="11" type="primary">LOC115876009</name>
</gene>
<dbReference type="InterPro" id="IPR018996">
    <property type="entry name" value="Man1/Src1-like_C"/>
</dbReference>
<dbReference type="GeneID" id="115876009"/>
<dbReference type="Pfam" id="PF09588">
    <property type="entry name" value="YqaJ"/>
    <property type="match status" value="1"/>
</dbReference>
<evidence type="ECO:0000256" key="1">
    <source>
        <dbReference type="ARBA" id="ARBA00004473"/>
    </source>
</evidence>
<evidence type="ECO:0000256" key="5">
    <source>
        <dbReference type="ARBA" id="ARBA00023136"/>
    </source>
</evidence>
<dbReference type="InterPro" id="IPR011335">
    <property type="entry name" value="Restrct_endonuc-II-like"/>
</dbReference>
<dbReference type="Pfam" id="PF09402">
    <property type="entry name" value="MSC"/>
    <property type="match status" value="1"/>
</dbReference>
<dbReference type="InterPro" id="IPR003887">
    <property type="entry name" value="LEM_dom"/>
</dbReference>
<feature type="compositionally biased region" description="Low complexity" evidence="7">
    <location>
        <begin position="197"/>
        <end position="210"/>
    </location>
</feature>
<dbReference type="SUPFAM" id="SSF52980">
    <property type="entry name" value="Restriction endonuclease-like"/>
    <property type="match status" value="1"/>
</dbReference>
<dbReference type="FunFam" id="1.10.720.40:FF:000001">
    <property type="entry name" value="LEM domain containing 2, isoform CRA_a"/>
    <property type="match status" value="1"/>
</dbReference>
<organism evidence="10 11">
    <name type="scientific">Sitophilus oryzae</name>
    <name type="common">Rice weevil</name>
    <name type="synonym">Curculio oryzae</name>
    <dbReference type="NCBI Taxonomy" id="7048"/>
    <lineage>
        <taxon>Eukaryota</taxon>
        <taxon>Metazoa</taxon>
        <taxon>Ecdysozoa</taxon>
        <taxon>Arthropoda</taxon>
        <taxon>Hexapoda</taxon>
        <taxon>Insecta</taxon>
        <taxon>Pterygota</taxon>
        <taxon>Neoptera</taxon>
        <taxon>Endopterygota</taxon>
        <taxon>Coleoptera</taxon>
        <taxon>Polyphaga</taxon>
        <taxon>Cucujiformia</taxon>
        <taxon>Curculionidae</taxon>
        <taxon>Dryophthorinae</taxon>
        <taxon>Sitophilus</taxon>
    </lineage>
</organism>
<dbReference type="PANTHER" id="PTHR46609:SF8">
    <property type="entry name" value="YQAJ VIRAL RECOMBINASE DOMAIN-CONTAINING PROTEIN"/>
    <property type="match status" value="1"/>
</dbReference>
<feature type="region of interest" description="Disordered" evidence="7">
    <location>
        <begin position="48"/>
        <end position="143"/>
    </location>
</feature>
<evidence type="ECO:0000256" key="4">
    <source>
        <dbReference type="ARBA" id="ARBA00022989"/>
    </source>
</evidence>
<dbReference type="PANTHER" id="PTHR46609">
    <property type="entry name" value="EXONUCLEASE, PHAGE-TYPE/RECB, C-TERMINAL DOMAIN-CONTAINING PROTEIN"/>
    <property type="match status" value="1"/>
</dbReference>
<dbReference type="Gene3D" id="1.10.720.40">
    <property type="match status" value="1"/>
</dbReference>
<feature type="transmembrane region" description="Helical" evidence="8">
    <location>
        <begin position="515"/>
        <end position="535"/>
    </location>
</feature>
<keyword evidence="5 8" id="KW-0472">Membrane</keyword>
<comment type="subcellular location">
    <subcellularLocation>
        <location evidence="1">Nucleus inner membrane</location>
        <topology evidence="1">Multi-pass membrane protein</topology>
    </subcellularLocation>
</comment>
<dbReference type="Gene3D" id="1.10.10.1180">
    <property type="entry name" value="MAN1, winged-helix domain"/>
    <property type="match status" value="1"/>
</dbReference>